<comment type="caution">
    <text evidence="2">The sequence shown here is derived from an EMBL/GenBank/DDBJ whole genome shotgun (WGS) entry which is preliminary data.</text>
</comment>
<dbReference type="RefSeq" id="WP_160762455.1">
    <property type="nucleotide sequence ID" value="NZ_WUPT01000001.1"/>
</dbReference>
<reference evidence="2 3" key="1">
    <citation type="submission" date="2019-12" db="EMBL/GenBank/DDBJ databases">
        <authorList>
            <person name="Lee S.D."/>
        </authorList>
    </citation>
    <scope>NUCLEOTIDE SEQUENCE [LARGE SCALE GENOMIC DNA]</scope>
    <source>
        <strain evidence="2 3">GH1-50</strain>
    </source>
</reference>
<keyword evidence="3" id="KW-1185">Reference proteome</keyword>
<dbReference type="Proteomes" id="UP000480350">
    <property type="component" value="Unassembled WGS sequence"/>
</dbReference>
<protein>
    <submittedName>
        <fullName evidence="2">GNAT family N-acetyltransferase</fullName>
    </submittedName>
</protein>
<gene>
    <name evidence="2" type="ORF">GQ651_01550</name>
</gene>
<dbReference type="Pfam" id="PF00583">
    <property type="entry name" value="Acetyltransf_1"/>
    <property type="match status" value="1"/>
</dbReference>
<evidence type="ECO:0000313" key="2">
    <source>
        <dbReference type="EMBL" id="MXQ06523.1"/>
    </source>
</evidence>
<evidence type="ECO:0000259" key="1">
    <source>
        <dbReference type="PROSITE" id="PS51186"/>
    </source>
</evidence>
<evidence type="ECO:0000313" key="3">
    <source>
        <dbReference type="Proteomes" id="UP000480350"/>
    </source>
</evidence>
<dbReference type="InterPro" id="IPR016181">
    <property type="entry name" value="Acyl_CoA_acyltransferase"/>
</dbReference>
<reference evidence="2 3" key="2">
    <citation type="submission" date="2020-03" db="EMBL/GenBank/DDBJ databases">
        <title>Kangsaoukella pontilimi gen. nov., sp. nov., a new member of the family Rhodobacteraceae isolated from a tidal mudflat.</title>
        <authorList>
            <person name="Kim I.S."/>
        </authorList>
    </citation>
    <scope>NUCLEOTIDE SEQUENCE [LARGE SCALE GENOMIC DNA]</scope>
    <source>
        <strain evidence="2 3">GH1-50</strain>
    </source>
</reference>
<sequence length="188" mass="21402">MTIEPAGTKLDYTVTWLEMTECPDWGWPPLPVSSNTSLIRSVNPPVWWFLALYDAVGRDYAWEDIHKREHDEIAEWLASERMSLYVLMGDGWPQGFFLLEDMGNGEVDLAYFGMVPDAVGKGLGSWLLKTAILTAWARPGVSKLTVNTCTLDHPRALQTYQKAGFVPVRREDRSRITTRDRDLSRIPD</sequence>
<keyword evidence="2" id="KW-0808">Transferase</keyword>
<dbReference type="EMBL" id="WUPT01000001">
    <property type="protein sequence ID" value="MXQ06523.1"/>
    <property type="molecule type" value="Genomic_DNA"/>
</dbReference>
<dbReference type="InterPro" id="IPR000182">
    <property type="entry name" value="GNAT_dom"/>
</dbReference>
<accession>A0A7C9INZ3</accession>
<proteinExistence type="predicted"/>
<dbReference type="CDD" id="cd04301">
    <property type="entry name" value="NAT_SF"/>
    <property type="match status" value="1"/>
</dbReference>
<organism evidence="2 3">
    <name type="scientific">Kangsaoukella pontilimi</name>
    <dbReference type="NCBI Taxonomy" id="2691042"/>
    <lineage>
        <taxon>Bacteria</taxon>
        <taxon>Pseudomonadati</taxon>
        <taxon>Pseudomonadota</taxon>
        <taxon>Alphaproteobacteria</taxon>
        <taxon>Rhodobacterales</taxon>
        <taxon>Paracoccaceae</taxon>
        <taxon>Kangsaoukella</taxon>
    </lineage>
</organism>
<dbReference type="SUPFAM" id="SSF55729">
    <property type="entry name" value="Acyl-CoA N-acyltransferases (Nat)"/>
    <property type="match status" value="1"/>
</dbReference>
<name>A0A7C9INZ3_9RHOB</name>
<dbReference type="PROSITE" id="PS51186">
    <property type="entry name" value="GNAT"/>
    <property type="match status" value="1"/>
</dbReference>
<dbReference type="AlphaFoldDB" id="A0A7C9INZ3"/>
<dbReference type="Gene3D" id="3.40.630.30">
    <property type="match status" value="1"/>
</dbReference>
<feature type="domain" description="N-acetyltransferase" evidence="1">
    <location>
        <begin position="37"/>
        <end position="182"/>
    </location>
</feature>
<dbReference type="GO" id="GO:0016747">
    <property type="term" value="F:acyltransferase activity, transferring groups other than amino-acyl groups"/>
    <property type="evidence" value="ECO:0007669"/>
    <property type="project" value="InterPro"/>
</dbReference>